<organism evidence="2 3">
    <name type="scientific">Paenibacillus mucilaginosus (strain KNP414)</name>
    <dbReference type="NCBI Taxonomy" id="1036673"/>
    <lineage>
        <taxon>Bacteria</taxon>
        <taxon>Bacillati</taxon>
        <taxon>Bacillota</taxon>
        <taxon>Bacilli</taxon>
        <taxon>Bacillales</taxon>
        <taxon>Paenibacillaceae</taxon>
        <taxon>Paenibacillus</taxon>
    </lineage>
</organism>
<feature type="compositionally biased region" description="Basic residues" evidence="1">
    <location>
        <begin position="18"/>
        <end position="33"/>
    </location>
</feature>
<sequence length="51" mass="5869">MQSLFFWSKPKEQYSRIVGKRGRQTPRTQRKSGKGQLPEAWGAGKVGCRIF</sequence>
<reference evidence="2 3" key="2">
    <citation type="journal article" date="2013" name="Genome Announc.">
        <title>Genome Sequence of Growth-Improving Paenibacillus mucilaginosus Strain KNP414.</title>
        <authorList>
            <person name="Lu J.J."/>
            <person name="Wang J.F."/>
            <person name="Hu X.F."/>
        </authorList>
    </citation>
    <scope>NUCLEOTIDE SEQUENCE [LARGE SCALE GENOMIC DNA]</scope>
    <source>
        <strain evidence="2 3">KNP414</strain>
    </source>
</reference>
<gene>
    <name evidence="2" type="ordered locus">KNP414_05620</name>
</gene>
<dbReference type="HOGENOM" id="CLU_3101703_0_0_9"/>
<reference evidence="3" key="1">
    <citation type="submission" date="2011-06" db="EMBL/GenBank/DDBJ databases">
        <title>Complete genome sequence of Paenibacillus mucilaginosus KNP414.</title>
        <authorList>
            <person name="Wang J."/>
            <person name="Hu S."/>
            <person name="Hu X."/>
            <person name="Zhang B."/>
            <person name="Dong D."/>
            <person name="Zhang S."/>
            <person name="Zhao K."/>
            <person name="Wu D."/>
        </authorList>
    </citation>
    <scope>NUCLEOTIDE SEQUENCE [LARGE SCALE GENOMIC DNA]</scope>
    <source>
        <strain evidence="3">KNP414</strain>
    </source>
</reference>
<dbReference type="AlphaFoldDB" id="F8FLL7"/>
<name>F8FLL7_PAEMK</name>
<evidence type="ECO:0000256" key="1">
    <source>
        <dbReference type="SAM" id="MobiDB-lite"/>
    </source>
</evidence>
<dbReference type="Proteomes" id="UP000006620">
    <property type="component" value="Chromosome"/>
</dbReference>
<dbReference type="EMBL" id="CP002869">
    <property type="protein sequence ID" value="AEI44144.1"/>
    <property type="molecule type" value="Genomic_DNA"/>
</dbReference>
<proteinExistence type="predicted"/>
<accession>F8FLL7</accession>
<evidence type="ECO:0000313" key="2">
    <source>
        <dbReference type="EMBL" id="AEI44144.1"/>
    </source>
</evidence>
<evidence type="ECO:0000313" key="3">
    <source>
        <dbReference type="Proteomes" id="UP000006620"/>
    </source>
</evidence>
<dbReference type="PATRIC" id="fig|1036673.3.peg.5214"/>
<protein>
    <submittedName>
        <fullName evidence="2">Uncharacterized protein</fullName>
    </submittedName>
</protein>
<feature type="region of interest" description="Disordered" evidence="1">
    <location>
        <begin position="16"/>
        <end position="39"/>
    </location>
</feature>
<dbReference type="KEGG" id="pms:KNP414_05620"/>